<feature type="compositionally biased region" description="Acidic residues" evidence="5">
    <location>
        <begin position="479"/>
        <end position="488"/>
    </location>
</feature>
<dbReference type="InterPro" id="IPR012580">
    <property type="entry name" value="NUC153"/>
</dbReference>
<dbReference type="EMBL" id="GEVK01013574">
    <property type="protein sequence ID" value="JAU39258.1"/>
    <property type="molecule type" value="Transcribed_RNA"/>
</dbReference>
<dbReference type="InterPro" id="IPR039754">
    <property type="entry name" value="Esf1"/>
</dbReference>
<dbReference type="GO" id="GO:0006364">
    <property type="term" value="P:rRNA processing"/>
    <property type="evidence" value="ECO:0007669"/>
    <property type="project" value="InterPro"/>
</dbReference>
<feature type="compositionally biased region" description="Basic and acidic residues" evidence="5">
    <location>
        <begin position="133"/>
        <end position="143"/>
    </location>
</feature>
<dbReference type="Pfam" id="PF25121">
    <property type="entry name" value="RRM_ESF1"/>
    <property type="match status" value="1"/>
</dbReference>
<feature type="compositionally biased region" description="Low complexity" evidence="5">
    <location>
        <begin position="667"/>
        <end position="679"/>
    </location>
</feature>
<dbReference type="AlphaFoldDB" id="A0A1J3F548"/>
<keyword evidence="4" id="KW-0539">Nucleus</keyword>
<feature type="domain" description="NUC153" evidence="6">
    <location>
        <begin position="581"/>
        <end position="604"/>
    </location>
</feature>
<feature type="compositionally biased region" description="Basic and acidic residues" evidence="5">
    <location>
        <begin position="79"/>
        <end position="89"/>
    </location>
</feature>
<comment type="subcellular location">
    <subcellularLocation>
        <location evidence="1">Nucleus</location>
        <location evidence="1">Nucleolus</location>
    </subcellularLocation>
</comment>
<feature type="compositionally biased region" description="Acidic residues" evidence="5">
    <location>
        <begin position="144"/>
        <end position="175"/>
    </location>
</feature>
<dbReference type="InterPro" id="IPR056750">
    <property type="entry name" value="RRM_ESF1"/>
</dbReference>
<protein>
    <submittedName>
        <fullName evidence="8">Pre-rRNA-processing protein esf1</fullName>
    </submittedName>
</protein>
<dbReference type="Pfam" id="PF08159">
    <property type="entry name" value="NUC153"/>
    <property type="match status" value="1"/>
</dbReference>
<keyword evidence="3" id="KW-0175">Coiled coil</keyword>
<feature type="compositionally biased region" description="Acidic residues" evidence="5">
    <location>
        <begin position="420"/>
        <end position="429"/>
    </location>
</feature>
<gene>
    <name evidence="8" type="ORF">LC_TR13242_c2_g1_i1_g.45932</name>
</gene>
<feature type="compositionally biased region" description="Basic residues" evidence="5">
    <location>
        <begin position="463"/>
        <end position="472"/>
    </location>
</feature>
<feature type="region of interest" description="Disordered" evidence="5">
    <location>
        <begin position="666"/>
        <end position="692"/>
    </location>
</feature>
<evidence type="ECO:0000256" key="3">
    <source>
        <dbReference type="ARBA" id="ARBA00023054"/>
    </source>
</evidence>
<dbReference type="PANTHER" id="PTHR12202">
    <property type="entry name" value="ESF1 HOMOLOG"/>
    <property type="match status" value="1"/>
</dbReference>
<feature type="compositionally biased region" description="Basic and acidic residues" evidence="5">
    <location>
        <begin position="439"/>
        <end position="462"/>
    </location>
</feature>
<feature type="compositionally biased region" description="Basic and acidic residues" evidence="5">
    <location>
        <begin position="522"/>
        <end position="534"/>
    </location>
</feature>
<dbReference type="GO" id="GO:0005730">
    <property type="term" value="C:nucleolus"/>
    <property type="evidence" value="ECO:0007669"/>
    <property type="project" value="UniProtKB-SubCell"/>
</dbReference>
<feature type="region of interest" description="Disordered" evidence="5">
    <location>
        <begin position="609"/>
        <end position="650"/>
    </location>
</feature>
<evidence type="ECO:0000259" key="7">
    <source>
        <dbReference type="Pfam" id="PF25121"/>
    </source>
</evidence>
<evidence type="ECO:0000256" key="2">
    <source>
        <dbReference type="ARBA" id="ARBA00009087"/>
    </source>
</evidence>
<sequence>MSSKNKRKRGSSDGVAASEEVNQMIKDPRFSSAHTDPRFRTVPRRQTKVAIDSRFQSVLTDKASAPVDKRGKRMRKGRGKDSLKEFYRIDEDEDEDEEETKKEKKDNENEDESEGEKEIMDEGKSEESEEEESEKKLGLKLVEESESDEEAESGEEEEDTDEDDEASYEDDGPEIPEEKIATIEKETHRLAIVGMDWRHVSAKDLYALLNSLLPKDGRLLSVAVYPSEFGLERMKEEEIHGPAIEGLRKKEDDDDEEEDEDVINEKLRDYEKSRLRYYYGVAECDSSATADYLYKSCDGIELERSSNKLDLRFIPDSMEFVHPPRDIATEAPADYVGLDFLSRALQMSNVNLSWDEDEPHRVKTLNQKFKPHQLAELELKEYLASDDDSESEEDDNQGINLRKEKYRALFESEGVNSDKDNEEENDQDMEVTFNTGLEDLSRKQLEKKEKKSETVWESVQRRVREKKRAKKNKQNDDSSSPDDDDSDDDKVVKDDGDDDFFMKQPPLEKKKDKKKKKKKKKDKEEEVAAAEERSRAELELLLADENAGDGNALKGYNIKRKGKKESKEIAEEKIPSANLDDPRFSALFSDPHYALDPTDPNFKRSATYVRQVAQKQKKDPQRHEEVTATEETEAEPELKPDGKKERHEMNSVIKSVQMKIKGSEMKNAGNAAAASSAMAQRVKKKAKAYSNK</sequence>
<dbReference type="PANTHER" id="PTHR12202:SF0">
    <property type="entry name" value="ESF1 HOMOLOG"/>
    <property type="match status" value="1"/>
</dbReference>
<name>A0A1J3F548_NOCCA</name>
<feature type="compositionally biased region" description="Basic and acidic residues" evidence="5">
    <location>
        <begin position="565"/>
        <end position="574"/>
    </location>
</feature>
<feature type="compositionally biased region" description="Basic residues" evidence="5">
    <location>
        <begin position="511"/>
        <end position="521"/>
    </location>
</feature>
<feature type="compositionally biased region" description="Basic and acidic residues" evidence="5">
    <location>
        <begin position="616"/>
        <end position="626"/>
    </location>
</feature>
<organism evidence="8">
    <name type="scientific">Noccaea caerulescens</name>
    <name type="common">Alpine penny-cress</name>
    <name type="synonym">Thlaspi caerulescens</name>
    <dbReference type="NCBI Taxonomy" id="107243"/>
    <lineage>
        <taxon>Eukaryota</taxon>
        <taxon>Viridiplantae</taxon>
        <taxon>Streptophyta</taxon>
        <taxon>Embryophyta</taxon>
        <taxon>Tracheophyta</taxon>
        <taxon>Spermatophyta</taxon>
        <taxon>Magnoliopsida</taxon>
        <taxon>eudicotyledons</taxon>
        <taxon>Gunneridae</taxon>
        <taxon>Pentapetalae</taxon>
        <taxon>rosids</taxon>
        <taxon>malvids</taxon>
        <taxon>Brassicales</taxon>
        <taxon>Brassicaceae</taxon>
        <taxon>Coluteocarpeae</taxon>
        <taxon>Noccaea</taxon>
    </lineage>
</organism>
<feature type="domain" description="ESF1 RRM" evidence="7">
    <location>
        <begin position="187"/>
        <end position="329"/>
    </location>
</feature>
<dbReference type="GO" id="GO:0003723">
    <property type="term" value="F:RNA binding"/>
    <property type="evidence" value="ECO:0007669"/>
    <property type="project" value="TreeGrafter"/>
</dbReference>
<feature type="compositionally biased region" description="Basic and acidic residues" evidence="5">
    <location>
        <begin position="636"/>
        <end position="649"/>
    </location>
</feature>
<feature type="region of interest" description="Disordered" evidence="5">
    <location>
        <begin position="560"/>
        <end position="583"/>
    </location>
</feature>
<evidence type="ECO:0000256" key="1">
    <source>
        <dbReference type="ARBA" id="ARBA00004604"/>
    </source>
</evidence>
<feature type="region of interest" description="Disordered" evidence="5">
    <location>
        <begin position="1"/>
        <end position="181"/>
    </location>
</feature>
<evidence type="ECO:0000259" key="6">
    <source>
        <dbReference type="Pfam" id="PF08159"/>
    </source>
</evidence>
<reference evidence="8" key="1">
    <citation type="submission" date="2016-07" db="EMBL/GenBank/DDBJ databases">
        <title>De novo transcriptome assembly of four accessions of the metal hyperaccumulator plant Noccaea caerulescens.</title>
        <authorList>
            <person name="Blande D."/>
            <person name="Halimaa P."/>
            <person name="Tervahauta A.I."/>
            <person name="Aarts M.G."/>
            <person name="Karenlampi S.O."/>
        </authorList>
    </citation>
    <scope>NUCLEOTIDE SEQUENCE</scope>
</reference>
<evidence type="ECO:0000313" key="8">
    <source>
        <dbReference type="EMBL" id="JAU39258.1"/>
    </source>
</evidence>
<feature type="region of interest" description="Disordered" evidence="5">
    <location>
        <begin position="412"/>
        <end position="534"/>
    </location>
</feature>
<proteinExistence type="inferred from homology"/>
<comment type="similarity">
    <text evidence="2">Belongs to the ESF1 family.</text>
</comment>
<accession>A0A1J3F548</accession>
<evidence type="ECO:0000256" key="5">
    <source>
        <dbReference type="SAM" id="MobiDB-lite"/>
    </source>
</evidence>
<feature type="compositionally biased region" description="Basic and acidic residues" evidence="5">
    <location>
        <begin position="116"/>
        <end position="126"/>
    </location>
</feature>
<feature type="compositionally biased region" description="Basic residues" evidence="5">
    <location>
        <begin position="681"/>
        <end position="692"/>
    </location>
</feature>
<evidence type="ECO:0000256" key="4">
    <source>
        <dbReference type="ARBA" id="ARBA00023242"/>
    </source>
</evidence>